<keyword evidence="12" id="KW-0653">Protein transport</keyword>
<keyword evidence="6" id="KW-0963">Cytoplasm</keyword>
<comment type="similarity">
    <text evidence="16">Belongs to the calcineurin regulatory subunit family. CHP subfamily.</text>
</comment>
<evidence type="ECO:0000313" key="18">
    <source>
        <dbReference type="EMBL" id="CAH3040579.1"/>
    </source>
</evidence>
<evidence type="ECO:0000256" key="13">
    <source>
        <dbReference type="ARBA" id="ARBA00023136"/>
    </source>
</evidence>
<evidence type="ECO:0000256" key="10">
    <source>
        <dbReference type="ARBA" id="ARBA00022737"/>
    </source>
</evidence>
<evidence type="ECO:0000256" key="6">
    <source>
        <dbReference type="ARBA" id="ARBA00022490"/>
    </source>
</evidence>
<evidence type="ECO:0000256" key="12">
    <source>
        <dbReference type="ARBA" id="ARBA00022927"/>
    </source>
</evidence>
<dbReference type="SMART" id="SM00054">
    <property type="entry name" value="EFh"/>
    <property type="match status" value="2"/>
</dbReference>
<name>A0ABN8N5D1_9CNID</name>
<dbReference type="InterPro" id="IPR011992">
    <property type="entry name" value="EF-hand-dom_pair"/>
</dbReference>
<dbReference type="InterPro" id="IPR002048">
    <property type="entry name" value="EF_hand_dom"/>
</dbReference>
<dbReference type="Proteomes" id="UP001159405">
    <property type="component" value="Unassembled WGS sequence"/>
</dbReference>
<evidence type="ECO:0000256" key="1">
    <source>
        <dbReference type="ARBA" id="ARBA00004123"/>
    </source>
</evidence>
<dbReference type="PANTHER" id="PTHR46002">
    <property type="entry name" value="EG:114D9.1 PROTEIN-RELATED"/>
    <property type="match status" value="1"/>
</dbReference>
<dbReference type="InterPro" id="IPR018247">
    <property type="entry name" value="EF_Hand_1_Ca_BS"/>
</dbReference>
<dbReference type="PROSITE" id="PS00018">
    <property type="entry name" value="EF_HAND_1"/>
    <property type="match status" value="2"/>
</dbReference>
<dbReference type="Gene3D" id="1.10.238.10">
    <property type="entry name" value="EF-hand"/>
    <property type="match status" value="1"/>
</dbReference>
<keyword evidence="13" id="KW-0472">Membrane</keyword>
<dbReference type="EMBL" id="CALNXK010000008">
    <property type="protein sequence ID" value="CAH3040579.1"/>
    <property type="molecule type" value="Genomic_DNA"/>
</dbReference>
<evidence type="ECO:0000256" key="4">
    <source>
        <dbReference type="ARBA" id="ARBA00022448"/>
    </source>
</evidence>
<evidence type="ECO:0000256" key="3">
    <source>
        <dbReference type="ARBA" id="ARBA00004496"/>
    </source>
</evidence>
<accession>A0ABN8N5D1</accession>
<evidence type="ECO:0000256" key="11">
    <source>
        <dbReference type="ARBA" id="ARBA00022837"/>
    </source>
</evidence>
<reference evidence="18 19" key="1">
    <citation type="submission" date="2022-05" db="EMBL/GenBank/DDBJ databases">
        <authorList>
            <consortium name="Genoscope - CEA"/>
            <person name="William W."/>
        </authorList>
    </citation>
    <scope>NUCLEOTIDE SEQUENCE [LARGE SCALE GENOMIC DNA]</scope>
</reference>
<keyword evidence="5" id="KW-1003">Cell membrane</keyword>
<keyword evidence="7" id="KW-0597">Phosphoprotein</keyword>
<comment type="caution">
    <text evidence="18">The sequence shown here is derived from an EMBL/GenBank/DDBJ whole genome shotgun (WGS) entry which is preliminary data.</text>
</comment>
<organism evidence="18 19">
    <name type="scientific">Porites lobata</name>
    <dbReference type="NCBI Taxonomy" id="104759"/>
    <lineage>
        <taxon>Eukaryota</taxon>
        <taxon>Metazoa</taxon>
        <taxon>Cnidaria</taxon>
        <taxon>Anthozoa</taxon>
        <taxon>Hexacorallia</taxon>
        <taxon>Scleractinia</taxon>
        <taxon>Fungiina</taxon>
        <taxon>Poritidae</taxon>
        <taxon>Porites</taxon>
    </lineage>
</organism>
<keyword evidence="4" id="KW-0813">Transport</keyword>
<proteinExistence type="inferred from homology"/>
<evidence type="ECO:0000256" key="8">
    <source>
        <dbReference type="ARBA" id="ARBA00022707"/>
    </source>
</evidence>
<dbReference type="PROSITE" id="PS50222">
    <property type="entry name" value="EF_HAND_2"/>
    <property type="match status" value="2"/>
</dbReference>
<evidence type="ECO:0000256" key="2">
    <source>
        <dbReference type="ARBA" id="ARBA00004236"/>
    </source>
</evidence>
<keyword evidence="10" id="KW-0677">Repeat</keyword>
<keyword evidence="15" id="KW-0449">Lipoprotein</keyword>
<evidence type="ECO:0000313" key="19">
    <source>
        <dbReference type="Proteomes" id="UP001159405"/>
    </source>
</evidence>
<keyword evidence="19" id="KW-1185">Reference proteome</keyword>
<dbReference type="SUPFAM" id="SSF47473">
    <property type="entry name" value="EF-hand"/>
    <property type="match status" value="1"/>
</dbReference>
<dbReference type="CDD" id="cd00051">
    <property type="entry name" value="EFh"/>
    <property type="match status" value="1"/>
</dbReference>
<dbReference type="InterPro" id="IPR051875">
    <property type="entry name" value="Calcineurin_B_homologous"/>
</dbReference>
<sequence length="194" mass="22259">MGLKSSTLLQEEDIEELQNETGFSPNQIRRLYCRFSSLDKATKGTLSRRDFMSIPELAINPIGDRIIDAFFMNEDSQERDEETCNFRQFVRTLAHFRPIDSATENPLNSREKKMQFAFKIYDLDNDGKISKDDLMQVLHMMVGMNISDEQLGGIADRAISDADIDKDGAISFEELKRVLENVDMNSKMSIRFLA</sequence>
<feature type="domain" description="EF-hand" evidence="17">
    <location>
        <begin position="109"/>
        <end position="144"/>
    </location>
</feature>
<evidence type="ECO:0000259" key="17">
    <source>
        <dbReference type="PROSITE" id="PS50222"/>
    </source>
</evidence>
<evidence type="ECO:0000256" key="7">
    <source>
        <dbReference type="ARBA" id="ARBA00022553"/>
    </source>
</evidence>
<keyword evidence="9" id="KW-0479">Metal-binding</keyword>
<evidence type="ECO:0000256" key="9">
    <source>
        <dbReference type="ARBA" id="ARBA00022723"/>
    </source>
</evidence>
<dbReference type="Pfam" id="PF13499">
    <property type="entry name" value="EF-hand_7"/>
    <property type="match status" value="1"/>
</dbReference>
<evidence type="ECO:0000256" key="14">
    <source>
        <dbReference type="ARBA" id="ARBA00023242"/>
    </source>
</evidence>
<gene>
    <name evidence="18" type="ORF">PLOB_00045766</name>
</gene>
<protein>
    <recommendedName>
        <fullName evidence="17">EF-hand domain-containing protein</fullName>
    </recommendedName>
</protein>
<evidence type="ECO:0000256" key="5">
    <source>
        <dbReference type="ARBA" id="ARBA00022475"/>
    </source>
</evidence>
<keyword evidence="11" id="KW-0106">Calcium</keyword>
<comment type="subcellular location">
    <subcellularLocation>
        <location evidence="2">Cell membrane</location>
    </subcellularLocation>
    <subcellularLocation>
        <location evidence="3">Cytoplasm</location>
    </subcellularLocation>
    <subcellularLocation>
        <location evidence="1">Nucleus</location>
    </subcellularLocation>
</comment>
<feature type="domain" description="EF-hand" evidence="17">
    <location>
        <begin position="150"/>
        <end position="185"/>
    </location>
</feature>
<evidence type="ECO:0000256" key="16">
    <source>
        <dbReference type="ARBA" id="ARBA00038164"/>
    </source>
</evidence>
<keyword evidence="14" id="KW-0539">Nucleus</keyword>
<evidence type="ECO:0000256" key="15">
    <source>
        <dbReference type="ARBA" id="ARBA00023288"/>
    </source>
</evidence>
<keyword evidence="8" id="KW-0519">Myristate</keyword>